<evidence type="ECO:0000313" key="1">
    <source>
        <dbReference type="EMBL" id="JAD79254.1"/>
    </source>
</evidence>
<proteinExistence type="predicted"/>
<sequence length="109" mass="11409">MLTPSAVGIICAEISDESELAGRLSLGRSGEDLKIGCWTPLFVAKRNGGSGRCFIVSITMSAMTSASTVEIRIPRDSAPRSPSASKAPIISIIFSTGDMSIFKIAGSEE</sequence>
<name>A0A0A9CSF4_ARUDO</name>
<accession>A0A0A9CSF4</accession>
<reference evidence="1" key="1">
    <citation type="submission" date="2014-09" db="EMBL/GenBank/DDBJ databases">
        <authorList>
            <person name="Magalhaes I.L.F."/>
            <person name="Oliveira U."/>
            <person name="Santos F.R."/>
            <person name="Vidigal T.H.D.A."/>
            <person name="Brescovit A.D."/>
            <person name="Santos A.J."/>
        </authorList>
    </citation>
    <scope>NUCLEOTIDE SEQUENCE</scope>
    <source>
        <tissue evidence="1">Shoot tissue taken approximately 20 cm above the soil surface</tissue>
    </source>
</reference>
<organism evidence="1">
    <name type="scientific">Arundo donax</name>
    <name type="common">Giant reed</name>
    <name type="synonym">Donax arundinaceus</name>
    <dbReference type="NCBI Taxonomy" id="35708"/>
    <lineage>
        <taxon>Eukaryota</taxon>
        <taxon>Viridiplantae</taxon>
        <taxon>Streptophyta</taxon>
        <taxon>Embryophyta</taxon>
        <taxon>Tracheophyta</taxon>
        <taxon>Spermatophyta</taxon>
        <taxon>Magnoliopsida</taxon>
        <taxon>Liliopsida</taxon>
        <taxon>Poales</taxon>
        <taxon>Poaceae</taxon>
        <taxon>PACMAD clade</taxon>
        <taxon>Arundinoideae</taxon>
        <taxon>Arundineae</taxon>
        <taxon>Arundo</taxon>
    </lineage>
</organism>
<protein>
    <submittedName>
        <fullName evidence="1">Uncharacterized protein</fullName>
    </submittedName>
</protein>
<reference evidence="1" key="2">
    <citation type="journal article" date="2015" name="Data Brief">
        <title>Shoot transcriptome of the giant reed, Arundo donax.</title>
        <authorList>
            <person name="Barrero R.A."/>
            <person name="Guerrero F.D."/>
            <person name="Moolhuijzen P."/>
            <person name="Goolsby J.A."/>
            <person name="Tidwell J."/>
            <person name="Bellgard S.E."/>
            <person name="Bellgard M.I."/>
        </authorList>
    </citation>
    <scope>NUCLEOTIDE SEQUENCE</scope>
    <source>
        <tissue evidence="1">Shoot tissue taken approximately 20 cm above the soil surface</tissue>
    </source>
</reference>
<dbReference type="EMBL" id="GBRH01218641">
    <property type="protein sequence ID" value="JAD79254.1"/>
    <property type="molecule type" value="Transcribed_RNA"/>
</dbReference>
<dbReference type="AlphaFoldDB" id="A0A0A9CSF4"/>